<protein>
    <submittedName>
        <fullName evidence="2">FHA domain-containing protein</fullName>
    </submittedName>
</protein>
<keyword evidence="3" id="KW-1185">Reference proteome</keyword>
<name>A0A5B8UJS0_9BACT</name>
<dbReference type="Proteomes" id="UP000321204">
    <property type="component" value="Chromosome"/>
</dbReference>
<dbReference type="SUPFAM" id="SSF49879">
    <property type="entry name" value="SMAD/FHA domain"/>
    <property type="match status" value="1"/>
</dbReference>
<dbReference type="InterPro" id="IPR008984">
    <property type="entry name" value="SMAD_FHA_dom_sf"/>
</dbReference>
<dbReference type="CDD" id="cd00060">
    <property type="entry name" value="FHA"/>
    <property type="match status" value="1"/>
</dbReference>
<organism evidence="2 3">
    <name type="scientific">Flavisolibacter ginsenosidimutans</name>
    <dbReference type="NCBI Taxonomy" id="661481"/>
    <lineage>
        <taxon>Bacteria</taxon>
        <taxon>Pseudomonadati</taxon>
        <taxon>Bacteroidota</taxon>
        <taxon>Chitinophagia</taxon>
        <taxon>Chitinophagales</taxon>
        <taxon>Chitinophagaceae</taxon>
        <taxon>Flavisolibacter</taxon>
    </lineage>
</organism>
<gene>
    <name evidence="2" type="ORF">FSB75_13145</name>
</gene>
<evidence type="ECO:0000259" key="1">
    <source>
        <dbReference type="PROSITE" id="PS50006"/>
    </source>
</evidence>
<dbReference type="AlphaFoldDB" id="A0A5B8UJS0"/>
<dbReference type="SMART" id="SM00240">
    <property type="entry name" value="FHA"/>
    <property type="match status" value="1"/>
</dbReference>
<dbReference type="PROSITE" id="PS50006">
    <property type="entry name" value="FHA_DOMAIN"/>
    <property type="match status" value="1"/>
</dbReference>
<reference evidence="2 3" key="1">
    <citation type="journal article" date="2015" name="Int. J. Syst. Evol. Microbiol.">
        <title>Flavisolibacter ginsenosidimutans sp. nov., with ginsenoside-converting activity isolated from soil used for cultivating ginseng.</title>
        <authorList>
            <person name="Zhao Y."/>
            <person name="Liu Q."/>
            <person name="Kang M.S."/>
            <person name="Jin F."/>
            <person name="Yu H."/>
            <person name="Im W.T."/>
        </authorList>
    </citation>
    <scope>NUCLEOTIDE SEQUENCE [LARGE SCALE GENOMIC DNA]</scope>
    <source>
        <strain evidence="2 3">Gsoil 636</strain>
    </source>
</reference>
<dbReference type="InterPro" id="IPR000253">
    <property type="entry name" value="FHA_dom"/>
</dbReference>
<evidence type="ECO:0000313" key="3">
    <source>
        <dbReference type="Proteomes" id="UP000321204"/>
    </source>
</evidence>
<dbReference type="Gene3D" id="2.60.200.20">
    <property type="match status" value="1"/>
</dbReference>
<evidence type="ECO:0000313" key="2">
    <source>
        <dbReference type="EMBL" id="QEC56803.1"/>
    </source>
</evidence>
<dbReference type="Pfam" id="PF00498">
    <property type="entry name" value="FHA"/>
    <property type="match status" value="1"/>
</dbReference>
<feature type="domain" description="FHA" evidence="1">
    <location>
        <begin position="119"/>
        <end position="181"/>
    </location>
</feature>
<dbReference type="RefSeq" id="WP_146788271.1">
    <property type="nucleotide sequence ID" value="NZ_BAABIO010000003.1"/>
</dbReference>
<proteinExistence type="predicted"/>
<accession>A0A5B8UJS0</accession>
<dbReference type="KEGG" id="fgg:FSB75_13145"/>
<dbReference type="OrthoDB" id="949044at2"/>
<sequence>MEKAEALEFIGLKEPLTEETVLAKCTERFNYYHMLYANAPSKVIEKIQQQNLEKLNRVKHILLEDIAAKKAAFNKRFSEPAINHQTPPALAEKKQVVAWLIVHTENKKAETFPVYEGINYIGRKNKEDGANSIVLADDPFVSRTHAFIKAKRINGDLQAALYDGDGSKPSANGVFLNGKETRINQHCSLAENDTMQIGTTKLVFKIKKEDKTISGELEDVLRTGFIRTVDVKRI</sequence>
<dbReference type="EMBL" id="CP042433">
    <property type="protein sequence ID" value="QEC56803.1"/>
    <property type="molecule type" value="Genomic_DNA"/>
</dbReference>